<dbReference type="PANTHER" id="PTHR40980">
    <property type="entry name" value="PLUG DOMAIN-CONTAINING PROTEIN"/>
    <property type="match status" value="1"/>
</dbReference>
<dbReference type="SUPFAM" id="SSF56935">
    <property type="entry name" value="Porins"/>
    <property type="match status" value="1"/>
</dbReference>
<dbReference type="NCBIfam" id="TIGR01782">
    <property type="entry name" value="TonB-Xanth-Caul"/>
    <property type="match status" value="1"/>
</dbReference>
<dbReference type="InterPro" id="IPR010104">
    <property type="entry name" value="TonB_rcpt_bac"/>
</dbReference>
<feature type="domain" description="TonB-dependent receptor-like beta-barrel" evidence="5">
    <location>
        <begin position="280"/>
        <end position="738"/>
    </location>
</feature>
<dbReference type="Gene3D" id="2.40.170.20">
    <property type="entry name" value="TonB-dependent receptor, beta-barrel domain"/>
    <property type="match status" value="1"/>
</dbReference>
<reference evidence="7" key="1">
    <citation type="journal article" date="2019" name="Int. J. Syst. Evol. Microbiol.">
        <title>The Global Catalogue of Microorganisms (GCM) 10K type strain sequencing project: providing services to taxonomists for standard genome sequencing and annotation.</title>
        <authorList>
            <consortium name="The Broad Institute Genomics Platform"/>
            <consortium name="The Broad Institute Genome Sequencing Center for Infectious Disease"/>
            <person name="Wu L."/>
            <person name="Ma J."/>
        </authorList>
    </citation>
    <scope>NUCLEOTIDE SEQUENCE [LARGE SCALE GENOMIC DNA]</scope>
    <source>
        <strain evidence="7">KACC 12822</strain>
    </source>
</reference>
<feature type="region of interest" description="Disordered" evidence="4">
    <location>
        <begin position="1"/>
        <end position="23"/>
    </location>
</feature>
<keyword evidence="6" id="KW-0675">Receptor</keyword>
<proteinExistence type="predicted"/>
<evidence type="ECO:0000313" key="7">
    <source>
        <dbReference type="Proteomes" id="UP001596018"/>
    </source>
</evidence>
<protein>
    <submittedName>
        <fullName evidence="6">TonB-dependent receptor</fullName>
    </submittedName>
</protein>
<evidence type="ECO:0000256" key="1">
    <source>
        <dbReference type="ARBA" id="ARBA00004442"/>
    </source>
</evidence>
<dbReference type="InterPro" id="IPR036942">
    <property type="entry name" value="Beta-barrel_TonB_sf"/>
</dbReference>
<evidence type="ECO:0000313" key="6">
    <source>
        <dbReference type="EMBL" id="MFC5439677.1"/>
    </source>
</evidence>
<evidence type="ECO:0000256" key="3">
    <source>
        <dbReference type="ARBA" id="ARBA00023237"/>
    </source>
</evidence>
<dbReference type="PANTHER" id="PTHR40980:SF3">
    <property type="entry name" value="TONB-DEPENDENT RECEPTOR-LIKE BETA-BARREL DOMAIN-CONTAINING PROTEIN"/>
    <property type="match status" value="1"/>
</dbReference>
<dbReference type="EMBL" id="JBHSMM010000001">
    <property type="protein sequence ID" value="MFC5439677.1"/>
    <property type="molecule type" value="Genomic_DNA"/>
</dbReference>
<dbReference type="RefSeq" id="WP_377340289.1">
    <property type="nucleotide sequence ID" value="NZ_JALBWS010000014.1"/>
</dbReference>
<keyword evidence="3" id="KW-0998">Cell outer membrane</keyword>
<evidence type="ECO:0000256" key="2">
    <source>
        <dbReference type="ARBA" id="ARBA00023136"/>
    </source>
</evidence>
<keyword evidence="2" id="KW-0472">Membrane</keyword>
<keyword evidence="7" id="KW-1185">Reference proteome</keyword>
<dbReference type="Pfam" id="PF00593">
    <property type="entry name" value="TonB_dep_Rec_b-barrel"/>
    <property type="match status" value="1"/>
</dbReference>
<dbReference type="InterPro" id="IPR000531">
    <property type="entry name" value="Beta-barrel_TonB"/>
</dbReference>
<comment type="caution">
    <text evidence="6">The sequence shown here is derived from an EMBL/GenBank/DDBJ whole genome shotgun (WGS) entry which is preliminary data.</text>
</comment>
<accession>A0ABW0JUY8</accession>
<gene>
    <name evidence="6" type="ORF">ACFPK0_06590</name>
</gene>
<name>A0ABW0JUY8_9GAMM</name>
<evidence type="ECO:0000259" key="5">
    <source>
        <dbReference type="Pfam" id="PF00593"/>
    </source>
</evidence>
<dbReference type="Proteomes" id="UP001596018">
    <property type="component" value="Unassembled WGS sequence"/>
</dbReference>
<organism evidence="6 7">
    <name type="scientific">Rhodanobacter ginsenosidimutans</name>
    <dbReference type="NCBI Taxonomy" id="490571"/>
    <lineage>
        <taxon>Bacteria</taxon>
        <taxon>Pseudomonadati</taxon>
        <taxon>Pseudomonadota</taxon>
        <taxon>Gammaproteobacteria</taxon>
        <taxon>Lysobacterales</taxon>
        <taxon>Rhodanobacteraceae</taxon>
        <taxon>Rhodanobacter</taxon>
    </lineage>
</organism>
<sequence length="771" mass="84151">MRPAALAEPATGSHLGRDCHRSGPGPCASTCGNIGSRRPGQHAAADRRRVAVEYNYFDLASKGKPSASFLYSNRWNTDVGEFGVLVDVAYQKHAYRRDEISTEPFYEIQASPDSAQTNYPGYDGKTLYVPHGGDIGQAGGDRRRLGTVVALQWRPNDDVELYAQGFRSAYKFLTHATSYAVYTGDSPIIPDASQPFSFDPNGNFLSGTFNGTGDGNGGVTDGVGVDSNASLTQRYSVTTDLSLGGSWNVTNNLTLTTDLQYTKATTKETNVILDMGTRTPYLFQDISGRTPTLQVPAGYTTNPANNTYSWLLDNKDRSTGNEFAWRADAEYTLGGDFFRSIKAGVRTTNRRAVTDSTNYSHFVTLGQPLSDYPDSTWVTTSYGNFFRGESNTFGSILSPNPAELADYPDSLPTYGINSLLQYTPSGRNNQGEKTYAAYGVLRFGWDMGNIPVDGNVGMRAVQTKVDSSGFRNEPGNSGRLLPLDVSQSYNSYLPSLNLSVHLTPDLQWRLAASKAISRPNFSDMNPNLSLNVADANSATPSYTGAAGNPNLKPMTAKQYDTSLEWYYGRGSLLYGDLFYKNVSGFIANTVFNESYDSHAYQVSRPVNGGDGIIKGAEIGWQTFFDFLPAPFDGLGLQTNYTYVYSAAPSPGATDTSGNTLTVPLEGLSKNSYNVIAMYEKGPFQARIAYNWRSLWVITTQGVGSGNLPEYNKAYGQVDVSATYEINDHFQLTASAVNLANAHTDIQSGLHGRPRHLQIDDRQFTLKAQLSF</sequence>
<comment type="subcellular location">
    <subcellularLocation>
        <location evidence="1">Cell outer membrane</location>
    </subcellularLocation>
</comment>
<evidence type="ECO:0000256" key="4">
    <source>
        <dbReference type="SAM" id="MobiDB-lite"/>
    </source>
</evidence>